<evidence type="ECO:0000313" key="2">
    <source>
        <dbReference type="Proteomes" id="UP000828390"/>
    </source>
</evidence>
<comment type="caution">
    <text evidence="1">The sequence shown here is derived from an EMBL/GenBank/DDBJ whole genome shotgun (WGS) entry which is preliminary data.</text>
</comment>
<accession>A0A9D4LDQ8</accession>
<protein>
    <submittedName>
        <fullName evidence="1">Uncharacterized protein</fullName>
    </submittedName>
</protein>
<dbReference type="Proteomes" id="UP000828390">
    <property type="component" value="Unassembled WGS sequence"/>
</dbReference>
<reference evidence="1" key="2">
    <citation type="submission" date="2020-11" db="EMBL/GenBank/DDBJ databases">
        <authorList>
            <person name="McCartney M.A."/>
            <person name="Auch B."/>
            <person name="Kono T."/>
            <person name="Mallez S."/>
            <person name="Becker A."/>
            <person name="Gohl D.M."/>
            <person name="Silverstein K.A.T."/>
            <person name="Koren S."/>
            <person name="Bechman K.B."/>
            <person name="Herman A."/>
            <person name="Abrahante J.E."/>
            <person name="Garbe J."/>
        </authorList>
    </citation>
    <scope>NUCLEOTIDE SEQUENCE</scope>
    <source>
        <strain evidence="1">Duluth1</strain>
        <tissue evidence="1">Whole animal</tissue>
    </source>
</reference>
<dbReference type="EMBL" id="JAIWYP010000003">
    <property type="protein sequence ID" value="KAH3856206.1"/>
    <property type="molecule type" value="Genomic_DNA"/>
</dbReference>
<dbReference type="Gene3D" id="3.90.320.10">
    <property type="match status" value="1"/>
</dbReference>
<proteinExistence type="predicted"/>
<gene>
    <name evidence="1" type="ORF">DPMN_098789</name>
</gene>
<dbReference type="InterPro" id="IPR011604">
    <property type="entry name" value="PDDEXK-like_dom_sf"/>
</dbReference>
<name>A0A9D4LDQ8_DREPO</name>
<sequence length="135" mass="15479">MGIVVDIPESRQRCKTCLEAGGKDDIVVSIDEGRWFEKKVHEVLSNVQGNNKTTVPVLPVTGWKPFPSTSLPEGYCYDTCEFVVWSPKGMIVETIKMDIEFWEEVLPKLIAFHNNILIPEFLEMRVPRRLMPTEL</sequence>
<organism evidence="1 2">
    <name type="scientific">Dreissena polymorpha</name>
    <name type="common">Zebra mussel</name>
    <name type="synonym">Mytilus polymorpha</name>
    <dbReference type="NCBI Taxonomy" id="45954"/>
    <lineage>
        <taxon>Eukaryota</taxon>
        <taxon>Metazoa</taxon>
        <taxon>Spiralia</taxon>
        <taxon>Lophotrochozoa</taxon>
        <taxon>Mollusca</taxon>
        <taxon>Bivalvia</taxon>
        <taxon>Autobranchia</taxon>
        <taxon>Heteroconchia</taxon>
        <taxon>Euheterodonta</taxon>
        <taxon>Imparidentia</taxon>
        <taxon>Neoheterodontei</taxon>
        <taxon>Myida</taxon>
        <taxon>Dreissenoidea</taxon>
        <taxon>Dreissenidae</taxon>
        <taxon>Dreissena</taxon>
    </lineage>
</organism>
<reference evidence="1" key="1">
    <citation type="journal article" date="2019" name="bioRxiv">
        <title>The Genome of the Zebra Mussel, Dreissena polymorpha: A Resource for Invasive Species Research.</title>
        <authorList>
            <person name="McCartney M.A."/>
            <person name="Auch B."/>
            <person name="Kono T."/>
            <person name="Mallez S."/>
            <person name="Zhang Y."/>
            <person name="Obille A."/>
            <person name="Becker A."/>
            <person name="Abrahante J.E."/>
            <person name="Garbe J."/>
            <person name="Badalamenti J.P."/>
            <person name="Herman A."/>
            <person name="Mangelson H."/>
            <person name="Liachko I."/>
            <person name="Sullivan S."/>
            <person name="Sone E.D."/>
            <person name="Koren S."/>
            <person name="Silverstein K.A.T."/>
            <person name="Beckman K.B."/>
            <person name="Gohl D.M."/>
        </authorList>
    </citation>
    <scope>NUCLEOTIDE SEQUENCE</scope>
    <source>
        <strain evidence="1">Duluth1</strain>
        <tissue evidence="1">Whole animal</tissue>
    </source>
</reference>
<evidence type="ECO:0000313" key="1">
    <source>
        <dbReference type="EMBL" id="KAH3856206.1"/>
    </source>
</evidence>
<dbReference type="AlphaFoldDB" id="A0A9D4LDQ8"/>
<keyword evidence="2" id="KW-1185">Reference proteome</keyword>